<dbReference type="Gene3D" id="3.20.20.150">
    <property type="entry name" value="Divalent-metal-dependent TIM barrel enzymes"/>
    <property type="match status" value="1"/>
</dbReference>
<dbReference type="RefSeq" id="WP_120163127.1">
    <property type="nucleotide sequence ID" value="NZ_JBLYPM010000015.1"/>
</dbReference>
<comment type="caution">
    <text evidence="1">The sequence shown here is derived from an EMBL/GenBank/DDBJ whole genome shotgun (WGS) entry which is preliminary data.</text>
</comment>
<name>A0ABX9PTT7_9GAMM</name>
<reference evidence="1 2" key="1">
    <citation type="submission" date="2017-08" db="EMBL/GenBank/DDBJ databases">
        <title>Comparative genomics of bacteria isolated from necrotic lesions of AOD affected trees.</title>
        <authorList>
            <person name="Doonan J."/>
            <person name="Denman S."/>
            <person name="Mcdonald J.E."/>
        </authorList>
    </citation>
    <scope>NUCLEOTIDE SEQUENCE [LARGE SCALE GENOMIC DNA]</scope>
    <source>
        <strain evidence="1 2">CIP 105588</strain>
    </source>
</reference>
<protein>
    <submittedName>
        <fullName evidence="1">Xylose isomerase</fullName>
    </submittedName>
</protein>
<dbReference type="GO" id="GO:0016853">
    <property type="term" value="F:isomerase activity"/>
    <property type="evidence" value="ECO:0007669"/>
    <property type="project" value="UniProtKB-KW"/>
</dbReference>
<keyword evidence="2" id="KW-1185">Reference proteome</keyword>
<gene>
    <name evidence="1" type="ORF">CKQ54_03165</name>
</gene>
<accession>A0ABX9PTT7</accession>
<dbReference type="InterPro" id="IPR036237">
    <property type="entry name" value="Xyl_isomerase-like_sf"/>
</dbReference>
<proteinExistence type="predicted"/>
<dbReference type="GeneID" id="302707798"/>
<dbReference type="Proteomes" id="UP000284853">
    <property type="component" value="Unassembled WGS sequence"/>
</dbReference>
<evidence type="ECO:0000313" key="2">
    <source>
        <dbReference type="Proteomes" id="UP000284853"/>
    </source>
</evidence>
<sequence>MKREIVIVTAAYGNSVVKDLGGQAELLSVIAAAKADGVEIRRELFSPQELDTLPALAEKIQHHGLFAVYSVPFPLFLSGGELSGGELNPDAPQYFEEARILNARTIKFSLGEFEPGQDLTPLKVVLASSPVKLVVENDQTPECGILSRINAFMFAAESLHLPLSMTFDMANWLWVGQDPAIAAERLARHVGYVHVKAAEKRAGKWHAVALDNSDGSWEPLLKMLPQDVPRGIEFPLEGDDLTAVTRHYVDVLRG</sequence>
<dbReference type="SUPFAM" id="SSF51658">
    <property type="entry name" value="Xylose isomerase-like"/>
    <property type="match status" value="1"/>
</dbReference>
<dbReference type="EMBL" id="NSDJ01000001">
    <property type="protein sequence ID" value="RKF67452.1"/>
    <property type="molecule type" value="Genomic_DNA"/>
</dbReference>
<organism evidence="1 2">
    <name type="scientific">Rahnella variigena</name>
    <dbReference type="NCBI Taxonomy" id="574964"/>
    <lineage>
        <taxon>Bacteria</taxon>
        <taxon>Pseudomonadati</taxon>
        <taxon>Pseudomonadota</taxon>
        <taxon>Gammaproteobacteria</taxon>
        <taxon>Enterobacterales</taxon>
        <taxon>Yersiniaceae</taxon>
        <taxon>Rahnella</taxon>
    </lineage>
</organism>
<evidence type="ECO:0000313" key="1">
    <source>
        <dbReference type="EMBL" id="RKF67452.1"/>
    </source>
</evidence>
<keyword evidence="1" id="KW-0413">Isomerase</keyword>